<name>A0A372M2I0_9ACTN</name>
<gene>
    <name evidence="1" type="ORF">DY218_20740</name>
</gene>
<accession>A0A372M2I0</accession>
<proteinExistence type="predicted"/>
<dbReference type="EMBL" id="QUAK01000112">
    <property type="protein sequence ID" value="RFU84820.1"/>
    <property type="molecule type" value="Genomic_DNA"/>
</dbReference>
<dbReference type="Proteomes" id="UP000263094">
    <property type="component" value="Unassembled WGS sequence"/>
</dbReference>
<organism evidence="1 2">
    <name type="scientific">Streptomyces triticagri</name>
    <dbReference type="NCBI Taxonomy" id="2293568"/>
    <lineage>
        <taxon>Bacteria</taxon>
        <taxon>Bacillati</taxon>
        <taxon>Actinomycetota</taxon>
        <taxon>Actinomycetes</taxon>
        <taxon>Kitasatosporales</taxon>
        <taxon>Streptomycetaceae</taxon>
        <taxon>Streptomyces</taxon>
    </lineage>
</organism>
<keyword evidence="2" id="KW-1185">Reference proteome</keyword>
<evidence type="ECO:0000313" key="1">
    <source>
        <dbReference type="EMBL" id="RFU84820.1"/>
    </source>
</evidence>
<evidence type="ECO:0000313" key="2">
    <source>
        <dbReference type="Proteomes" id="UP000263094"/>
    </source>
</evidence>
<dbReference type="AlphaFoldDB" id="A0A372M2I0"/>
<reference evidence="1 2" key="1">
    <citation type="submission" date="2018-08" db="EMBL/GenBank/DDBJ databases">
        <title>Isolation, diversity and antifungal activity of Actinobacteria from wheat.</title>
        <authorList>
            <person name="Han C."/>
        </authorList>
    </citation>
    <scope>NUCLEOTIDE SEQUENCE [LARGE SCALE GENOMIC DNA]</scope>
    <source>
        <strain evidence="1 2">NEAU-YY421</strain>
    </source>
</reference>
<protein>
    <submittedName>
        <fullName evidence="1">Uncharacterized protein</fullName>
    </submittedName>
</protein>
<comment type="caution">
    <text evidence="1">The sequence shown here is derived from an EMBL/GenBank/DDBJ whole genome shotgun (WGS) entry which is preliminary data.</text>
</comment>
<sequence>MADSVTDHQAWGLGSYCFFSFNPDVVADRAISAPEASGVRFNHMVTVSLGGGTGSIDNIINDTGDSVGPGNEVVNLVSHP</sequence>